<protein>
    <submittedName>
        <fullName evidence="1">7771_t:CDS:1</fullName>
    </submittedName>
</protein>
<accession>A0ACA9L7T4</accession>
<gene>
    <name evidence="1" type="ORF">SCALOS_LOCUS3599</name>
</gene>
<name>A0ACA9L7T4_9GLOM</name>
<dbReference type="Proteomes" id="UP000789860">
    <property type="component" value="Unassembled WGS sequence"/>
</dbReference>
<organism evidence="1 2">
    <name type="scientific">Scutellospora calospora</name>
    <dbReference type="NCBI Taxonomy" id="85575"/>
    <lineage>
        <taxon>Eukaryota</taxon>
        <taxon>Fungi</taxon>
        <taxon>Fungi incertae sedis</taxon>
        <taxon>Mucoromycota</taxon>
        <taxon>Glomeromycotina</taxon>
        <taxon>Glomeromycetes</taxon>
        <taxon>Diversisporales</taxon>
        <taxon>Gigasporaceae</taxon>
        <taxon>Scutellospora</taxon>
    </lineage>
</organism>
<dbReference type="EMBL" id="CAJVPM010004143">
    <property type="protein sequence ID" value="CAG8509643.1"/>
    <property type="molecule type" value="Genomic_DNA"/>
</dbReference>
<reference evidence="1" key="1">
    <citation type="submission" date="2021-06" db="EMBL/GenBank/DDBJ databases">
        <authorList>
            <person name="Kallberg Y."/>
            <person name="Tangrot J."/>
            <person name="Rosling A."/>
        </authorList>
    </citation>
    <scope>NUCLEOTIDE SEQUENCE</scope>
    <source>
        <strain evidence="1">AU212A</strain>
    </source>
</reference>
<proteinExistence type="predicted"/>
<evidence type="ECO:0000313" key="2">
    <source>
        <dbReference type="Proteomes" id="UP000789860"/>
    </source>
</evidence>
<comment type="caution">
    <text evidence="1">The sequence shown here is derived from an EMBL/GenBank/DDBJ whole genome shotgun (WGS) entry which is preliminary data.</text>
</comment>
<sequence length="233" mass="27370">KADKQIMSIGDTDCLVKSDFEVNYNKQYLDTPKEVTDRNIIINILMMDYASHQSYTFVIKAIFPNNNSQFKYLNNFVWSDKSVLFVVGWIEIIQEKLYMYTINISFINVSSAVKRKVFNLKSSQSTLASYRSIQSRFLTIHQNTTKETVKDAKIGSSNQCNKMSRPMIDSTITDFYSNKYVKIDDKKVDHIEHIDFYNKRLFTDNYNKEGMNKRAECERNTVLNNEIMKHSYE</sequence>
<feature type="non-terminal residue" evidence="1">
    <location>
        <position position="1"/>
    </location>
</feature>
<evidence type="ECO:0000313" key="1">
    <source>
        <dbReference type="EMBL" id="CAG8509643.1"/>
    </source>
</evidence>
<keyword evidence="2" id="KW-1185">Reference proteome</keyword>